<gene>
    <name evidence="1" type="ORF">TS85_02185</name>
</gene>
<accession>A0A7U5BEQ8</accession>
<sequence length="102" mass="11930">MASLSSRDRHEPVTVFALLNFAMYDCTRRVAPDLVAGHRPEYFEPAICKQLRLNWTPYVRSLVFHWDQYADQSDEAFFPMVLVQSHLINFEARRVIGKTGQR</sequence>
<name>A0A7U5BEQ8_9SPHN</name>
<protein>
    <submittedName>
        <fullName evidence="1">Uncharacterized protein</fullName>
    </submittedName>
</protein>
<dbReference type="AlphaFoldDB" id="A0A7U5BEQ8"/>
<dbReference type="KEGG" id="sphi:TS85_02185"/>
<reference evidence="1 2" key="1">
    <citation type="journal article" date="2015" name="Int. J. Syst. Evol. Microbiol.">
        <title>Sphingomonas hengshuiensis sp. nov., isolated from lake wetland.</title>
        <authorList>
            <person name="Wei S."/>
            <person name="Wang T."/>
            <person name="Liu H."/>
            <person name="Zhang C."/>
            <person name="Guo J."/>
            <person name="Wang Q."/>
            <person name="Liang K."/>
            <person name="Zhang Z."/>
        </authorList>
    </citation>
    <scope>NUCLEOTIDE SEQUENCE [LARGE SCALE GENOMIC DNA]</scope>
    <source>
        <strain evidence="1 2">WHSC-8</strain>
    </source>
</reference>
<evidence type="ECO:0000313" key="2">
    <source>
        <dbReference type="Proteomes" id="UP000032300"/>
    </source>
</evidence>
<organism evidence="1 2">
    <name type="scientific">Sphingomonas hengshuiensis</name>
    <dbReference type="NCBI Taxonomy" id="1609977"/>
    <lineage>
        <taxon>Bacteria</taxon>
        <taxon>Pseudomonadati</taxon>
        <taxon>Pseudomonadota</taxon>
        <taxon>Alphaproteobacteria</taxon>
        <taxon>Sphingomonadales</taxon>
        <taxon>Sphingomonadaceae</taxon>
        <taxon>Sphingomonas</taxon>
    </lineage>
</organism>
<reference evidence="1 2" key="2">
    <citation type="submission" date="2015-02" db="EMBL/GenBank/DDBJ databases">
        <title>The complete genome of Sphingomonas hengshuiensis sp. WHSC-8 isolated from soil of Hengshui Lake.</title>
        <authorList>
            <person name="Wei S."/>
            <person name="Guo J."/>
            <person name="Su C."/>
            <person name="Wu R."/>
            <person name="Zhang Z."/>
            <person name="Liang K."/>
            <person name="Li H."/>
            <person name="Wang T."/>
            <person name="Liu H."/>
            <person name="Zhang C."/>
            <person name="Li Z."/>
            <person name="Wang Q."/>
            <person name="Meng J."/>
        </authorList>
    </citation>
    <scope>NUCLEOTIDE SEQUENCE [LARGE SCALE GENOMIC DNA]</scope>
    <source>
        <strain evidence="1 2">WHSC-8</strain>
    </source>
</reference>
<dbReference type="EMBL" id="CP010836">
    <property type="protein sequence ID" value="AJP70880.1"/>
    <property type="molecule type" value="Genomic_DNA"/>
</dbReference>
<dbReference type="Proteomes" id="UP000032300">
    <property type="component" value="Chromosome"/>
</dbReference>
<proteinExistence type="predicted"/>
<keyword evidence="2" id="KW-1185">Reference proteome</keyword>
<evidence type="ECO:0000313" key="1">
    <source>
        <dbReference type="EMBL" id="AJP70880.1"/>
    </source>
</evidence>